<organism evidence="1">
    <name type="scientific">Spironucleus salmonicida</name>
    <dbReference type="NCBI Taxonomy" id="348837"/>
    <lineage>
        <taxon>Eukaryota</taxon>
        <taxon>Metamonada</taxon>
        <taxon>Diplomonadida</taxon>
        <taxon>Hexamitidae</taxon>
        <taxon>Hexamitinae</taxon>
        <taxon>Spironucleus</taxon>
    </lineage>
</organism>
<dbReference type="Gene3D" id="3.30.530.20">
    <property type="match status" value="1"/>
</dbReference>
<reference evidence="2" key="2">
    <citation type="submission" date="2020-12" db="EMBL/GenBank/DDBJ databases">
        <title>New Spironucleus salmonicida genome in near-complete chromosomes.</title>
        <authorList>
            <person name="Xu F."/>
            <person name="Kurt Z."/>
            <person name="Jimenez-Gonzalez A."/>
            <person name="Astvaldsson A."/>
            <person name="Andersson J.O."/>
            <person name="Svard S.G."/>
        </authorList>
    </citation>
    <scope>NUCLEOTIDE SEQUENCE</scope>
    <source>
        <strain evidence="2">ATCC 50377</strain>
    </source>
</reference>
<dbReference type="EMBL" id="AUWU02000001">
    <property type="protein sequence ID" value="KAH0577566.1"/>
    <property type="molecule type" value="Genomic_DNA"/>
</dbReference>
<proteinExistence type="predicted"/>
<evidence type="ECO:0000313" key="1">
    <source>
        <dbReference type="EMBL" id="EST43593.1"/>
    </source>
</evidence>
<dbReference type="SUPFAM" id="SSF55961">
    <property type="entry name" value="Bet v1-like"/>
    <property type="match status" value="1"/>
</dbReference>
<reference evidence="1 2" key="1">
    <citation type="journal article" date="2014" name="PLoS Genet.">
        <title>The Genome of Spironucleus salmonicida Highlights a Fish Pathogen Adapted to Fluctuating Environments.</title>
        <authorList>
            <person name="Xu F."/>
            <person name="Jerlstrom-Hultqvist J."/>
            <person name="Einarsson E."/>
            <person name="Astvaldsson A."/>
            <person name="Svard S.G."/>
            <person name="Andersson J.O."/>
        </authorList>
    </citation>
    <scope>NUCLEOTIDE SEQUENCE</scope>
    <source>
        <strain evidence="2">ATCC 50377</strain>
    </source>
</reference>
<name>V6LH08_9EUKA</name>
<accession>V6LH08</accession>
<dbReference type="VEuPathDB" id="GiardiaDB:SS50377_20920"/>
<dbReference type="InterPro" id="IPR023393">
    <property type="entry name" value="START-like_dom_sf"/>
</dbReference>
<dbReference type="AlphaFoldDB" id="V6LH08"/>
<evidence type="ECO:0000313" key="2">
    <source>
        <dbReference type="EMBL" id="KAH0577566.1"/>
    </source>
</evidence>
<gene>
    <name evidence="1" type="ORF">SS50377_16635</name>
    <name evidence="2" type="ORF">SS50377_20920</name>
</gene>
<dbReference type="Proteomes" id="UP000018208">
    <property type="component" value="Unassembled WGS sequence"/>
</dbReference>
<evidence type="ECO:0000313" key="3">
    <source>
        <dbReference type="Proteomes" id="UP000018208"/>
    </source>
</evidence>
<keyword evidence="3" id="KW-1185">Reference proteome</keyword>
<dbReference type="EMBL" id="KI546135">
    <property type="protein sequence ID" value="EST43593.1"/>
    <property type="molecule type" value="Genomic_DNA"/>
</dbReference>
<sequence>MDRITDMSQKTYNDVIAQEPAASIKCQKLISLDFETPKKYEEVVDIWYATVEGSKFQAMKGQAVVNADILTVLSEIHDLTECTPAMPAEQKDGKVCRYIYFPSDEVRANVQAIKDKSGVIEGNSYLCYQLIESPSAMISRREFYITKTTFDQSSGGVKKFVITQNNPEVDITTAAKAVRGSMSSCIVLEAEGAKTKVTTYFHVDPMGSIPAMIFTGSLNKQNNFLVKLLKKFQ</sequence>
<evidence type="ECO:0008006" key="4">
    <source>
        <dbReference type="Google" id="ProtNLM"/>
    </source>
</evidence>
<protein>
    <recommendedName>
        <fullName evidence="4">START domain-containing protein</fullName>
    </recommendedName>
</protein>